<evidence type="ECO:0000259" key="7">
    <source>
        <dbReference type="PROSITE" id="PS50003"/>
    </source>
</evidence>
<feature type="compositionally biased region" description="Low complexity" evidence="6">
    <location>
        <begin position="26"/>
        <end position="66"/>
    </location>
</feature>
<dbReference type="InterPro" id="IPR011993">
    <property type="entry name" value="PH-like_dom_sf"/>
</dbReference>
<evidence type="ECO:0000256" key="4">
    <source>
        <dbReference type="ARBA" id="ARBA00023136"/>
    </source>
</evidence>
<dbReference type="InterPro" id="IPR023394">
    <property type="entry name" value="Sec7_C_sf"/>
</dbReference>
<dbReference type="Pfam" id="PF15410">
    <property type="entry name" value="PH_9"/>
    <property type="match status" value="1"/>
</dbReference>
<accession>A0ABD1EC01</accession>
<dbReference type="PANTHER" id="PTHR10663:SF376">
    <property type="entry name" value="PH AND SEC7 DOMAIN-CONTAINING PROTEIN"/>
    <property type="match status" value="1"/>
</dbReference>
<keyword evidence="2" id="KW-1003">Cell membrane</keyword>
<dbReference type="SMART" id="SM00222">
    <property type="entry name" value="Sec7"/>
    <property type="match status" value="1"/>
</dbReference>
<dbReference type="Pfam" id="PF01369">
    <property type="entry name" value="Sec7"/>
    <property type="match status" value="1"/>
</dbReference>
<dbReference type="PROSITE" id="PS50003">
    <property type="entry name" value="PH_DOMAIN"/>
    <property type="match status" value="1"/>
</dbReference>
<dbReference type="AlphaFoldDB" id="A0ABD1EC01"/>
<feature type="coiled-coil region" evidence="5">
    <location>
        <begin position="552"/>
        <end position="579"/>
    </location>
</feature>
<protein>
    <submittedName>
        <fullName evidence="9">Uncharacterized protein</fullName>
    </submittedName>
</protein>
<sequence length="708" mass="79964">MNVAYKQIVWTYNAPISELHKLGHTLSNGSSSSHSNTSASSSPLHTGSPNSPTSVSSSVMSSQSGSRRVPYPLTNGPPQQQTFDYSASEAISNISSPDYHDDDSVGIRDCVMEISDHSDSDSTLLGPEPGKRRSIRGQNVDAQGDHRIVIQVRGPQEKKSQSNGDSGETALVELNEDENKEDDKKSSPQSSEDESDVESLHSFHYSPKAVDMPSAIRLAKRLYSLDGFKKSDVSRHLSKNNDFSRAVAEEYLKYFNFEKDTLDIALRKFLKQFSLTGETQERERVLVHFSKRYLDCNPGSFNSQDAVHTLTCAIMLLNTDLHIQTVGRKMTCSEFIENLNDLNEGENFPRDILKQLYHAIKNHPLEWALDNDQEDGGQSHGRNNDLNSMGNPFLDIPNSANAVEYKKGYVMRKCCYDVNAKRSLCCVFLAPFHKRSWKMFYCTLRDMVLYLHKDENGFRKNQMAGDNLHNAIRIHHALASRPDDYTKKQYVFRLQTADQAEYLFQTSDSKELQSWIDTINFVAATFSAPPLEAAVGSNKKFQRPLLPCSHTKLNLREQLEDHEERVVRLESMLEEHRKNPPEKGARSLIIQNYKEKETYLNFEIKRYRTYAYMLRSHAPPPFNPPILETAPAVRLAQNSIGEVDEASPIIPQSNQITVVENSGGVSLVPPPIPERRSSPITNRCSLTIVHITYCPAEHSKTSKRKATM</sequence>
<proteinExistence type="predicted"/>
<organism evidence="9 10">
    <name type="scientific">Hypothenemus hampei</name>
    <name type="common">Coffee berry borer</name>
    <dbReference type="NCBI Taxonomy" id="57062"/>
    <lineage>
        <taxon>Eukaryota</taxon>
        <taxon>Metazoa</taxon>
        <taxon>Ecdysozoa</taxon>
        <taxon>Arthropoda</taxon>
        <taxon>Hexapoda</taxon>
        <taxon>Insecta</taxon>
        <taxon>Pterygota</taxon>
        <taxon>Neoptera</taxon>
        <taxon>Endopterygota</taxon>
        <taxon>Coleoptera</taxon>
        <taxon>Polyphaga</taxon>
        <taxon>Cucujiformia</taxon>
        <taxon>Curculionidae</taxon>
        <taxon>Scolytinae</taxon>
        <taxon>Hypothenemus</taxon>
    </lineage>
</organism>
<comment type="caution">
    <text evidence="9">The sequence shown here is derived from an EMBL/GenBank/DDBJ whole genome shotgun (WGS) entry which is preliminary data.</text>
</comment>
<evidence type="ECO:0000256" key="2">
    <source>
        <dbReference type="ARBA" id="ARBA00022475"/>
    </source>
</evidence>
<dbReference type="FunFam" id="2.30.29.30:FF:000267">
    <property type="entry name" value="PH and SEC7 domain-containing protein 4"/>
    <property type="match status" value="1"/>
</dbReference>
<dbReference type="SUPFAM" id="SSF48425">
    <property type="entry name" value="Sec7 domain"/>
    <property type="match status" value="1"/>
</dbReference>
<evidence type="ECO:0000256" key="3">
    <source>
        <dbReference type="ARBA" id="ARBA00022658"/>
    </source>
</evidence>
<feature type="region of interest" description="Disordered" evidence="6">
    <location>
        <begin position="26"/>
        <end position="82"/>
    </location>
</feature>
<gene>
    <name evidence="9" type="ORF">ABEB36_012662</name>
</gene>
<dbReference type="InterPro" id="IPR001849">
    <property type="entry name" value="PH_domain"/>
</dbReference>
<keyword evidence="4" id="KW-0472">Membrane</keyword>
<dbReference type="PANTHER" id="PTHR10663">
    <property type="entry name" value="GUANYL-NUCLEOTIDE EXCHANGE FACTOR"/>
    <property type="match status" value="1"/>
</dbReference>
<reference evidence="9 10" key="1">
    <citation type="submission" date="2024-05" db="EMBL/GenBank/DDBJ databases">
        <title>Genetic variation in Jamaican populations of the coffee berry borer (Hypothenemus hampei).</title>
        <authorList>
            <person name="Errbii M."/>
            <person name="Myrie A."/>
        </authorList>
    </citation>
    <scope>NUCLEOTIDE SEQUENCE [LARGE SCALE GENOMIC DNA]</scope>
    <source>
        <strain evidence="9">JA-Hopewell-2020-01-JO</strain>
        <tissue evidence="9">Whole body</tissue>
    </source>
</reference>
<dbReference type="InterPro" id="IPR000904">
    <property type="entry name" value="Sec7_dom"/>
</dbReference>
<evidence type="ECO:0000313" key="10">
    <source>
        <dbReference type="Proteomes" id="UP001566132"/>
    </source>
</evidence>
<feature type="domain" description="PH" evidence="7">
    <location>
        <begin position="403"/>
        <end position="524"/>
    </location>
</feature>
<name>A0ABD1EC01_HYPHA</name>
<dbReference type="FunFam" id="1.10.1000.11:FF:000002">
    <property type="entry name" value="Cytohesin 1"/>
    <property type="match status" value="1"/>
</dbReference>
<dbReference type="CDD" id="cd13295">
    <property type="entry name" value="PH_EFA6"/>
    <property type="match status" value="1"/>
</dbReference>
<comment type="subcellular location">
    <subcellularLocation>
        <location evidence="1">Cell membrane</location>
    </subcellularLocation>
</comment>
<keyword evidence="10" id="KW-1185">Reference proteome</keyword>
<feature type="region of interest" description="Disordered" evidence="6">
    <location>
        <begin position="371"/>
        <end position="390"/>
    </location>
</feature>
<dbReference type="Proteomes" id="UP001566132">
    <property type="component" value="Unassembled WGS sequence"/>
</dbReference>
<dbReference type="PROSITE" id="PS50190">
    <property type="entry name" value="SEC7"/>
    <property type="match status" value="1"/>
</dbReference>
<dbReference type="SUPFAM" id="SSF50729">
    <property type="entry name" value="PH domain-like"/>
    <property type="match status" value="1"/>
</dbReference>
<keyword evidence="3" id="KW-0344">Guanine-nucleotide releasing factor</keyword>
<dbReference type="Gene3D" id="2.30.29.30">
    <property type="entry name" value="Pleckstrin-homology domain (PH domain)/Phosphotyrosine-binding domain (PTB)"/>
    <property type="match status" value="1"/>
</dbReference>
<dbReference type="InterPro" id="IPR041681">
    <property type="entry name" value="PH_9"/>
</dbReference>
<evidence type="ECO:0000256" key="5">
    <source>
        <dbReference type="SAM" id="Coils"/>
    </source>
</evidence>
<dbReference type="GO" id="GO:0005085">
    <property type="term" value="F:guanyl-nucleotide exchange factor activity"/>
    <property type="evidence" value="ECO:0007669"/>
    <property type="project" value="UniProtKB-KW"/>
</dbReference>
<dbReference type="InterPro" id="IPR035999">
    <property type="entry name" value="Sec7_dom_sf"/>
</dbReference>
<dbReference type="EMBL" id="JBDJPC010000009">
    <property type="protein sequence ID" value="KAL1492177.1"/>
    <property type="molecule type" value="Genomic_DNA"/>
</dbReference>
<evidence type="ECO:0000256" key="6">
    <source>
        <dbReference type="SAM" id="MobiDB-lite"/>
    </source>
</evidence>
<dbReference type="GO" id="GO:0005886">
    <property type="term" value="C:plasma membrane"/>
    <property type="evidence" value="ECO:0007669"/>
    <property type="project" value="UniProtKB-SubCell"/>
</dbReference>
<evidence type="ECO:0000259" key="8">
    <source>
        <dbReference type="PROSITE" id="PS50190"/>
    </source>
</evidence>
<keyword evidence="5" id="KW-0175">Coiled coil</keyword>
<dbReference type="SMART" id="SM00233">
    <property type="entry name" value="PH"/>
    <property type="match status" value="1"/>
</dbReference>
<feature type="compositionally biased region" description="Polar residues" evidence="6">
    <location>
        <begin position="380"/>
        <end position="390"/>
    </location>
</feature>
<dbReference type="Gene3D" id="1.10.1000.11">
    <property type="entry name" value="Arf Nucleotide-binding Site Opener,domain 2"/>
    <property type="match status" value="1"/>
</dbReference>
<evidence type="ECO:0000256" key="1">
    <source>
        <dbReference type="ARBA" id="ARBA00004236"/>
    </source>
</evidence>
<feature type="region of interest" description="Disordered" evidence="6">
    <location>
        <begin position="116"/>
        <end position="200"/>
    </location>
</feature>
<evidence type="ECO:0000313" key="9">
    <source>
        <dbReference type="EMBL" id="KAL1492177.1"/>
    </source>
</evidence>
<dbReference type="CDD" id="cd00171">
    <property type="entry name" value="Sec7"/>
    <property type="match status" value="1"/>
</dbReference>
<feature type="domain" description="SEC7" evidence="8">
    <location>
        <begin position="190"/>
        <end position="363"/>
    </location>
</feature>